<dbReference type="Proteomes" id="UP000028821">
    <property type="component" value="Unassembled WGS sequence"/>
</dbReference>
<dbReference type="VEuPathDB" id="ToxoDB:TGMAS_416960"/>
<accession>A0A086PQ99</accession>
<protein>
    <submittedName>
        <fullName evidence="2">Uncharacterized protein</fullName>
    </submittedName>
</protein>
<proteinExistence type="predicted"/>
<name>A0A086PQ99_TOXGO</name>
<reference evidence="2 3" key="1">
    <citation type="submission" date="2014-04" db="EMBL/GenBank/DDBJ databases">
        <authorList>
            <person name="Sibley D."/>
            <person name="Venepally P."/>
            <person name="Karamycheva S."/>
            <person name="Hadjithomas M."/>
            <person name="Khan A."/>
            <person name="Brunk B."/>
            <person name="Roos D."/>
            <person name="Caler E."/>
            <person name="Lorenzi H."/>
        </authorList>
    </citation>
    <scope>NUCLEOTIDE SEQUENCE [LARGE SCALE GENOMIC DNA]</scope>
    <source>
        <strain evidence="2 3">MAS</strain>
    </source>
</reference>
<feature type="region of interest" description="Disordered" evidence="1">
    <location>
        <begin position="1"/>
        <end position="31"/>
    </location>
</feature>
<evidence type="ECO:0000313" key="2">
    <source>
        <dbReference type="EMBL" id="KFH02531.1"/>
    </source>
</evidence>
<organism evidence="2 3">
    <name type="scientific">Toxoplasma gondii MAS</name>
    <dbReference type="NCBI Taxonomy" id="943118"/>
    <lineage>
        <taxon>Eukaryota</taxon>
        <taxon>Sar</taxon>
        <taxon>Alveolata</taxon>
        <taxon>Apicomplexa</taxon>
        <taxon>Conoidasida</taxon>
        <taxon>Coccidia</taxon>
        <taxon>Eucoccidiorida</taxon>
        <taxon>Eimeriorina</taxon>
        <taxon>Sarcocystidae</taxon>
        <taxon>Toxoplasma</taxon>
    </lineage>
</organism>
<evidence type="ECO:0000256" key="1">
    <source>
        <dbReference type="SAM" id="MobiDB-lite"/>
    </source>
</evidence>
<comment type="caution">
    <text evidence="2">The sequence shown here is derived from an EMBL/GenBank/DDBJ whole genome shotgun (WGS) entry which is preliminary data.</text>
</comment>
<gene>
    <name evidence="2" type="ORF">TGMAS_416960</name>
</gene>
<dbReference type="AlphaFoldDB" id="A0A086PQ99"/>
<feature type="compositionally biased region" description="Basic and acidic residues" evidence="1">
    <location>
        <begin position="10"/>
        <end position="26"/>
    </location>
</feature>
<evidence type="ECO:0000313" key="3">
    <source>
        <dbReference type="Proteomes" id="UP000028821"/>
    </source>
</evidence>
<dbReference type="EMBL" id="AEXC02002781">
    <property type="protein sequence ID" value="KFH02531.1"/>
    <property type="molecule type" value="Genomic_DNA"/>
</dbReference>
<sequence length="134" mass="15116">MTRSKRQSRKERSHEGESPKEKETSTHRGSRQPFDLASFFACCWAVLAFSLESSPHCPLLSPRFTSGSRQCSASLCDSQFSAVFCMRRSWFHKENFHESGPGATLIPENCIASHETRGRCFSVRCMHSPLSSPQ</sequence>